<dbReference type="Pfam" id="PF04314">
    <property type="entry name" value="PCuAC"/>
    <property type="match status" value="1"/>
</dbReference>
<keyword evidence="4" id="KW-1185">Reference proteome</keyword>
<name>F1Z9H3_9SPHN</name>
<dbReference type="InterPro" id="IPR058248">
    <property type="entry name" value="Lxx211020-like"/>
</dbReference>
<dbReference type="eggNOG" id="COG2847">
    <property type="taxonomic scope" value="Bacteria"/>
</dbReference>
<evidence type="ECO:0000313" key="4">
    <source>
        <dbReference type="Proteomes" id="UP000004728"/>
    </source>
</evidence>
<dbReference type="RefSeq" id="WP_008066245.1">
    <property type="nucleotide sequence ID" value="NZ_AQWK01000002.1"/>
</dbReference>
<dbReference type="InParanoid" id="F1Z9H3"/>
<dbReference type="InterPro" id="IPR036182">
    <property type="entry name" value="PCuAC_sf"/>
</dbReference>
<feature type="chain" id="PRO_5003272529" description="Copper chaperone PCu(A)C" evidence="2">
    <location>
        <begin position="25"/>
        <end position="177"/>
    </location>
</feature>
<dbReference type="PANTHER" id="PTHR36302:SF1">
    <property type="entry name" value="COPPER CHAPERONE PCU(A)C"/>
    <property type="match status" value="1"/>
</dbReference>
<gene>
    <name evidence="3" type="ORF">Y88_0827</name>
</gene>
<evidence type="ECO:0000256" key="2">
    <source>
        <dbReference type="SAM" id="SignalP"/>
    </source>
</evidence>
<dbReference type="PANTHER" id="PTHR36302">
    <property type="entry name" value="BLR7088 PROTEIN"/>
    <property type="match status" value="1"/>
</dbReference>
<keyword evidence="2" id="KW-0732">Signal</keyword>
<dbReference type="SUPFAM" id="SSF110087">
    <property type="entry name" value="DR1885-like metal-binding protein"/>
    <property type="match status" value="1"/>
</dbReference>
<dbReference type="Proteomes" id="UP000004728">
    <property type="component" value="Unassembled WGS sequence"/>
</dbReference>
<dbReference type="EMBL" id="AEWJ01000041">
    <property type="protein sequence ID" value="EGD58769.1"/>
    <property type="molecule type" value="Genomic_DNA"/>
</dbReference>
<feature type="compositionally biased region" description="Low complexity" evidence="1">
    <location>
        <begin position="34"/>
        <end position="46"/>
    </location>
</feature>
<dbReference type="PROSITE" id="PS51257">
    <property type="entry name" value="PROKAR_LIPOPROTEIN"/>
    <property type="match status" value="1"/>
</dbReference>
<evidence type="ECO:0000313" key="3">
    <source>
        <dbReference type="EMBL" id="EGD58769.1"/>
    </source>
</evidence>
<proteinExistence type="predicted"/>
<feature type="region of interest" description="Disordered" evidence="1">
    <location>
        <begin position="19"/>
        <end position="46"/>
    </location>
</feature>
<sequence length="177" mass="17912">MRRIFLLISAASIALSGCSTKTQAPGDKSGSENAPEASASAVPGPSGAPGIALSDAVVQLPAVPGRPAVAYFTLTPSAPAKGKLVAVHVDGFARAEMHESKMEGGMMTMAPLDSVAIEAGKPITFAPGSNHVMLFDADGKLKAGDRTELTITLDSGDKATIAASVKAVGEDMGTMKM</sequence>
<dbReference type="Gene3D" id="2.60.40.1890">
    <property type="entry name" value="PCu(A)C copper chaperone"/>
    <property type="match status" value="1"/>
</dbReference>
<dbReference type="STRING" id="983920.Y88_0827"/>
<evidence type="ECO:0000256" key="1">
    <source>
        <dbReference type="SAM" id="MobiDB-lite"/>
    </source>
</evidence>
<reference evidence="3 4" key="1">
    <citation type="journal article" date="2012" name="J. Bacteriol.">
        <title>Draft Genome Sequence of Novosphingobium nitrogenifigens Y88T.</title>
        <authorList>
            <person name="Strabala T.J."/>
            <person name="Macdonald L."/>
            <person name="Liu V."/>
            <person name="Smit A.M."/>
        </authorList>
    </citation>
    <scope>NUCLEOTIDE SEQUENCE [LARGE SCALE GENOMIC DNA]</scope>
    <source>
        <strain evidence="3 4">DSM 19370</strain>
    </source>
</reference>
<dbReference type="HOGENOM" id="CLU_100939_0_5_5"/>
<accession>F1Z9H3</accession>
<dbReference type="AlphaFoldDB" id="F1Z9H3"/>
<organism evidence="3 4">
    <name type="scientific">Novosphingobium nitrogenifigens DSM 19370</name>
    <dbReference type="NCBI Taxonomy" id="983920"/>
    <lineage>
        <taxon>Bacteria</taxon>
        <taxon>Pseudomonadati</taxon>
        <taxon>Pseudomonadota</taxon>
        <taxon>Alphaproteobacteria</taxon>
        <taxon>Sphingomonadales</taxon>
        <taxon>Sphingomonadaceae</taxon>
        <taxon>Novosphingobium</taxon>
    </lineage>
</organism>
<protein>
    <recommendedName>
        <fullName evidence="5">Copper chaperone PCu(A)C</fullName>
    </recommendedName>
</protein>
<feature type="signal peptide" evidence="2">
    <location>
        <begin position="1"/>
        <end position="24"/>
    </location>
</feature>
<dbReference type="OrthoDB" id="9796962at2"/>
<comment type="caution">
    <text evidence="3">The sequence shown here is derived from an EMBL/GenBank/DDBJ whole genome shotgun (WGS) entry which is preliminary data.</text>
</comment>
<evidence type="ECO:0008006" key="5">
    <source>
        <dbReference type="Google" id="ProtNLM"/>
    </source>
</evidence>
<dbReference type="InterPro" id="IPR007410">
    <property type="entry name" value="LpqE-like"/>
</dbReference>